<feature type="transmembrane region" description="Helical" evidence="7">
    <location>
        <begin position="2751"/>
        <end position="2772"/>
    </location>
</feature>
<evidence type="ECO:0000313" key="9">
    <source>
        <dbReference type="Proteomes" id="UP001211065"/>
    </source>
</evidence>
<feature type="transmembrane region" description="Helical" evidence="7">
    <location>
        <begin position="2525"/>
        <end position="2542"/>
    </location>
</feature>
<dbReference type="SUPFAM" id="SSF103473">
    <property type="entry name" value="MFS general substrate transporter"/>
    <property type="match status" value="1"/>
</dbReference>
<proteinExistence type="predicted"/>
<feature type="coiled-coil region" evidence="5">
    <location>
        <begin position="651"/>
        <end position="685"/>
    </location>
</feature>
<evidence type="ECO:0000256" key="4">
    <source>
        <dbReference type="ARBA" id="ARBA00023136"/>
    </source>
</evidence>
<feature type="transmembrane region" description="Helical" evidence="7">
    <location>
        <begin position="2841"/>
        <end position="2861"/>
    </location>
</feature>
<keyword evidence="9" id="KW-1185">Reference proteome</keyword>
<feature type="region of interest" description="Disordered" evidence="6">
    <location>
        <begin position="2973"/>
        <end position="2995"/>
    </location>
</feature>
<dbReference type="InterPro" id="IPR036259">
    <property type="entry name" value="MFS_trans_sf"/>
</dbReference>
<feature type="coiled-coil region" evidence="5">
    <location>
        <begin position="871"/>
        <end position="898"/>
    </location>
</feature>
<keyword evidence="5" id="KW-0175">Coiled coil</keyword>
<dbReference type="GO" id="GO:0035348">
    <property type="term" value="P:acetyl-CoA transmembrane transport"/>
    <property type="evidence" value="ECO:0007669"/>
    <property type="project" value="InterPro"/>
</dbReference>
<gene>
    <name evidence="8" type="ORF">HK099_004994</name>
</gene>
<name>A0AAD5XZ89_9FUNG</name>
<accession>A0AAD5XZ89</accession>
<feature type="transmembrane region" description="Helical" evidence="7">
    <location>
        <begin position="2720"/>
        <end position="2739"/>
    </location>
</feature>
<evidence type="ECO:0000313" key="8">
    <source>
        <dbReference type="EMBL" id="KAJ3218623.1"/>
    </source>
</evidence>
<feature type="transmembrane region" description="Helical" evidence="7">
    <location>
        <begin position="2604"/>
        <end position="2623"/>
    </location>
</feature>
<dbReference type="GO" id="GO:0016020">
    <property type="term" value="C:membrane"/>
    <property type="evidence" value="ECO:0007669"/>
    <property type="project" value="UniProtKB-SubCell"/>
</dbReference>
<feature type="region of interest" description="Disordered" evidence="6">
    <location>
        <begin position="596"/>
        <end position="631"/>
    </location>
</feature>
<feature type="compositionally biased region" description="Basic and acidic residues" evidence="6">
    <location>
        <begin position="612"/>
        <end position="622"/>
    </location>
</feature>
<dbReference type="GO" id="GO:0008521">
    <property type="term" value="F:acetyl-CoA transmembrane transporter activity"/>
    <property type="evidence" value="ECO:0007669"/>
    <property type="project" value="InterPro"/>
</dbReference>
<comment type="caution">
    <text evidence="8">The sequence shown here is derived from an EMBL/GenBank/DDBJ whole genome shotgun (WGS) entry which is preliminary data.</text>
</comment>
<organism evidence="8 9">
    <name type="scientific">Clydaea vesicula</name>
    <dbReference type="NCBI Taxonomy" id="447962"/>
    <lineage>
        <taxon>Eukaryota</taxon>
        <taxon>Fungi</taxon>
        <taxon>Fungi incertae sedis</taxon>
        <taxon>Chytridiomycota</taxon>
        <taxon>Chytridiomycota incertae sedis</taxon>
        <taxon>Chytridiomycetes</taxon>
        <taxon>Lobulomycetales</taxon>
        <taxon>Lobulomycetaceae</taxon>
        <taxon>Clydaea</taxon>
    </lineage>
</organism>
<feature type="transmembrane region" description="Helical" evidence="7">
    <location>
        <begin position="2562"/>
        <end position="2584"/>
    </location>
</feature>
<feature type="transmembrane region" description="Helical" evidence="7">
    <location>
        <begin position="2461"/>
        <end position="2486"/>
    </location>
</feature>
<evidence type="ECO:0000256" key="1">
    <source>
        <dbReference type="ARBA" id="ARBA00004141"/>
    </source>
</evidence>
<feature type="coiled-coil region" evidence="5">
    <location>
        <begin position="1747"/>
        <end position="1844"/>
    </location>
</feature>
<evidence type="ECO:0000256" key="2">
    <source>
        <dbReference type="ARBA" id="ARBA00022692"/>
    </source>
</evidence>
<feature type="compositionally biased region" description="Low complexity" evidence="6">
    <location>
        <begin position="2977"/>
        <end position="2995"/>
    </location>
</feature>
<sequence length="2995" mass="344361">MLSEKNLSPDWNFLLQKEVQNVIENKSEIESQIESIYPTLVSIKIDLSDKNATKENILGLFKLAQLGMELKNIYLEQAESQIRTVEATLEAQEDELKKLRILSMGPQSALVSAEMKSLEETIQDLELRNESLTQDLSEKEETLENEKKKTSTLTDHLKEESAKVTKLEETLGKLKRELSDARLKVFAKKDTVNETLDDIHFKNTIKEKNAQISNYITEVQNLSTRNAYLASENEAMTQEIEAAVFELDKYANEKVSNQKILLKNDQLIDHLTEEKNSLKYQLNELAEQIQSRGGKDEGLLEELQSEVIRHKKSARESYSGLLEKTSENEILHEKVKLLKEELDSLGIDTIKKDLSERDEIISVLKEKLEGAYQDIELLSTDWDNLETLLNSQKNEANMETIKTNFAQVQKLKEKMQAYKLRRKEDLKKASTFNEQLEEKEKELIDLRLQIEKYENGVYGLPDAIREIKNLKLKMNLRNNEISELTLKINDFELQANEFIEENSELRNKLGISKKTKIDLTNLKSNTILELEKAKALNVCLQKEVDDLEEERLKLKSELRFQSREKGENAIAMGLTVDDLIAVEDYANKLRMGADTSNDSLDEKTRGLKIKKKNGDGTEEKSRGLGNISRPNLSNNQLDKFLLELERTHVEGEEYREAISTLQTDLEKYKDENRALESVIREISLTLIKTRSTAPEQKGQPQSEVAFPIVQKLMKILENKEKRIRAMDMGKDASEDILEMNIQLREELSDVRALLDQSSHSLYLKNCEFEKLQADFSKLKEKSDLPRKRLLNLPADLVLGTVHDYSALVEQLIECLSDSQTKDKEILETKKSLEQYHEKYSILMGRQKLLYKDYHEQETKHIEQTKTMQDMTNEAEHQKEIAQMKAKELEHMVENLKAGPEEISRNYIVVHRNFIALKANEAVLIRRHKALTEVESHLRKHNSSLQADVLALDKSAKETIMRLIVKKKELEVKVEVLLRKLDESVPATLLAQADHKLEAYIAKTRLLLEREQEWICQKSHCEIEIKKARETNEENEKLQLQYFKAQETAVKMEDALGALSNQFSSGGPISRNQVVEAYQKIAKLEVELQVLKKRSELAEFKCEMLGKVEIETKDRLATVDRLYIESMEENMRLRDTEMNLKNSYEGGADKEQNEKNLKEIEQLKTNLDTLQHETLKCKYSLKRKEKLTYSKQIDKHLSEISTQQASDLIRLHAIDEKEKEILNAAIIELQMDGEERLLIGKMHQHIIALQVSESQALRKMEILAAKCLQLETNVVQLEKVIDIKDNHIYQMHLDSKSRVRILQGVVSDLRARMSGVVLLSKHERTCNLVQQLNSSKIEMDVEMRKTMAEKRNIEDKLVVALEKVQTQEQLISTLRDNTPGQAMILNWHKKMSENQLSELKLQREVMHMKQSETMAVKELEDSNKRTAQLELELVELQSFYDGDKINWEQREFELELKIQGYEEEREKIFQAATVRELKEALPDRTLPIYQQLEVALRLLVERTRLLATQDIKIAELENKLKINKEELDDLESEKFKKDYELNDIKQNMTQYSVDSNKFKEIKEEEFRNKIREREEHAMKTAQTMIASLRRQLAQKNDMVDKYQNMMLEMRDRMGKINEEEEVKKFREQVLQLEEKLEFEKKTSLQKIESLNNDLITKLSEIEHQEEQIAELEEQVKDLKAMTDESVYKEMEDMIVNLKKQIFKRDKEHIKHTKAISELKKCLLQFSVKEESLNMKLNEEAEALDDDMIKKYEAKIDKLKIGVDRYRNDVSSLEHKNRQLIEENQGLMESLSKKKKDVNQILVDLNRLQKNLREKDKKVIELGLKMTKINEENENLHKKYSVLENKYKVSEKSFSQSKVQIQSKTLQSSKATSLSQKTIESIKKPIMKSVMIQTIANLNEKNSSNNEVQGFKTKIKTLEDSLTIKTVEVEKCNQEIKLLKYNSSKEKEIAQNANNIEVLGKNKNDDFSELCFLKSSGEELTVEKFNEQKNRLKALELEVENWRKIAEFDKPNEIRKIQKKCKQLHEKNQELEELNKNLHKNHYFDELNKGASRGERSMQLSMVLESRIKDLMEKNHSLENSFDDLKNEISSARFEVDAAVASEKRKDIEIKEIIKEMEELKIATKKKLEEGPAVLMPGLTISTPWSELDKALTPRAKNSTEDLIKVIEHLSKTNDSLKSDIEYLKKQNPSNVKYMDLLKEYKKQKLIIEENKKCSEEKNETSLQLAKIEQENGKLRKQVKKFSDGQLKLIKEEKKIEIENDTLKKEITTLRATLSELGYSLGDEEIELNTRMNTTANSLNHSTCCKEINELKADVQEKDDIIRKLMNPENSNTEKLIAEVRKLTKEVDLWKLRVNNLNNKIKDQESKIINNDDNTEFLIKKSLREIQNKNALLSEELEDLKYNYRVALKSNIELEDKLKGVQTRTGSSKNLKDEIEYKPLQYVGEDIKVNELESNLRTDLPDFILLCVLYLLQGVPLGLALGSIPFILKSKLSFSDLALFSLSSYPYSLKLLVNSIYFKSFGRRKSWIVPIQAVTGLTLFLMGGKIENLLESETIPVKSLVLAFTSLVFLCATQDIAVDGWALTLLSDKNKAYASTAQTIGLTTGYFLSFTVFLALNSAEFWLVLFKTEKREVDGGPEEILEVYNTIWKVCKTPHMKQFIVILMIAKIGFIANENVTGLKLLEYGFKKEDLALAVLLDFPCQLLFGYYAARWSAGPKPLRPWLYAFHGRLILALLGMLVVYSFPSDGIVTTNYFLVVIVSTVLSSFMSTVQFVGMGSFFTKISDPVIGGTYMTLLNTLKAVDLFTISRCSKQGENGLFNTCSSESSKISCKSLGGDCETEQDGYYYVALGCFLLGFLSLTFIIRPTIGYIENLNERACSLPARDRGDSGNHGHSCHWYEHHGKDDSHCNGDSNSNSETTVDPVAITVDPVATTVDPNLTTSDPVATTVDAVATTSDPVATTIDLSDLAGVFATAEPDKNTPTATNNQNTATATNTSL</sequence>
<reference evidence="8" key="1">
    <citation type="submission" date="2020-05" db="EMBL/GenBank/DDBJ databases">
        <title>Phylogenomic resolution of chytrid fungi.</title>
        <authorList>
            <person name="Stajich J.E."/>
            <person name="Amses K."/>
            <person name="Simmons R."/>
            <person name="Seto K."/>
            <person name="Myers J."/>
            <person name="Bonds A."/>
            <person name="Quandt C.A."/>
            <person name="Barry K."/>
            <person name="Liu P."/>
            <person name="Grigoriev I."/>
            <person name="Longcore J.E."/>
            <person name="James T.Y."/>
        </authorList>
    </citation>
    <scope>NUCLEOTIDE SEQUENCE</scope>
    <source>
        <strain evidence="8">JEL0476</strain>
    </source>
</reference>
<feature type="transmembrane region" description="Helical" evidence="7">
    <location>
        <begin position="2657"/>
        <end position="2677"/>
    </location>
</feature>
<dbReference type="PANTHER" id="PTHR12778:SF9">
    <property type="entry name" value="ACETYL-COENZYME A TRANSPORTER 1"/>
    <property type="match status" value="1"/>
</dbReference>
<feature type="coiled-coil region" evidence="5">
    <location>
        <begin position="1073"/>
        <end position="1100"/>
    </location>
</feature>
<feature type="transmembrane region" description="Helical" evidence="7">
    <location>
        <begin position="2689"/>
        <end position="2708"/>
    </location>
</feature>
<feature type="coiled-coil region" evidence="5">
    <location>
        <begin position="2338"/>
        <end position="2401"/>
    </location>
</feature>
<keyword evidence="4 7" id="KW-0472">Membrane</keyword>
<feature type="coiled-coil region" evidence="5">
    <location>
        <begin position="1983"/>
        <end position="2128"/>
    </location>
</feature>
<keyword evidence="2 7" id="KW-0812">Transmembrane</keyword>
<comment type="subcellular location">
    <subcellularLocation>
        <location evidence="1">Membrane</location>
        <topology evidence="1">Multi-pass membrane protein</topology>
    </subcellularLocation>
</comment>
<keyword evidence="3 7" id="KW-1133">Transmembrane helix</keyword>
<feature type="coiled-coil region" evidence="5">
    <location>
        <begin position="75"/>
        <end position="288"/>
    </location>
</feature>
<protein>
    <submittedName>
        <fullName evidence="8">Uncharacterized protein</fullName>
    </submittedName>
</protein>
<dbReference type="InterPro" id="IPR024371">
    <property type="entry name" value="AcetylCoA_trans_1-like"/>
</dbReference>
<dbReference type="EMBL" id="JADGJW010000371">
    <property type="protein sequence ID" value="KAJ3218623.1"/>
    <property type="molecule type" value="Genomic_DNA"/>
</dbReference>
<evidence type="ECO:0000256" key="6">
    <source>
        <dbReference type="SAM" id="MobiDB-lite"/>
    </source>
</evidence>
<feature type="coiled-coil region" evidence="5">
    <location>
        <begin position="1020"/>
        <end position="1047"/>
    </location>
</feature>
<feature type="coiled-coil region" evidence="5">
    <location>
        <begin position="2165"/>
        <end position="2271"/>
    </location>
</feature>
<feature type="coiled-coil region" evidence="5">
    <location>
        <begin position="1505"/>
        <end position="1532"/>
    </location>
</feature>
<dbReference type="Proteomes" id="UP001211065">
    <property type="component" value="Unassembled WGS sequence"/>
</dbReference>
<dbReference type="PANTHER" id="PTHR12778">
    <property type="entry name" value="SOLUTE CARRIER FAMILY 33 ACETYL-COA TRANSPORTER -RELATED"/>
    <property type="match status" value="1"/>
</dbReference>
<dbReference type="InterPro" id="IPR004752">
    <property type="entry name" value="AmpG_permease/AT-1"/>
</dbReference>
<feature type="coiled-coil region" evidence="5">
    <location>
        <begin position="408"/>
        <end position="564"/>
    </location>
</feature>
<evidence type="ECO:0000256" key="3">
    <source>
        <dbReference type="ARBA" id="ARBA00022989"/>
    </source>
</evidence>
<evidence type="ECO:0000256" key="7">
    <source>
        <dbReference type="SAM" id="Phobius"/>
    </source>
</evidence>
<dbReference type="Pfam" id="PF13000">
    <property type="entry name" value="Acatn"/>
    <property type="match status" value="3"/>
</dbReference>
<feature type="coiled-coil region" evidence="5">
    <location>
        <begin position="1570"/>
        <end position="1683"/>
    </location>
</feature>
<evidence type="ECO:0000256" key="5">
    <source>
        <dbReference type="SAM" id="Coils"/>
    </source>
</evidence>